<feature type="region of interest" description="Disordered" evidence="1">
    <location>
        <begin position="1"/>
        <end position="45"/>
    </location>
</feature>
<dbReference type="Proteomes" id="UP000676456">
    <property type="component" value="Unassembled WGS sequence"/>
</dbReference>
<accession>A0A942Z2B0</accession>
<keyword evidence="3" id="KW-1185">Reference proteome</keyword>
<proteinExistence type="predicted"/>
<protein>
    <submittedName>
        <fullName evidence="2">Uncharacterized protein</fullName>
    </submittedName>
</protein>
<dbReference type="AlphaFoldDB" id="A0A942Z2B0"/>
<dbReference type="RefSeq" id="WP_213096309.1">
    <property type="nucleotide sequence ID" value="NZ_JAGYPH010000001.1"/>
</dbReference>
<reference evidence="2 3" key="1">
    <citation type="submission" date="2021-05" db="EMBL/GenBank/DDBJ databases">
        <title>Novel Bacillus species.</title>
        <authorList>
            <person name="Liu G."/>
        </authorList>
    </citation>
    <scope>NUCLEOTIDE SEQUENCE [LARGE SCALE GENOMIC DNA]</scope>
    <source>
        <strain evidence="2 3">FJAT-49682</strain>
    </source>
</reference>
<evidence type="ECO:0000256" key="1">
    <source>
        <dbReference type="SAM" id="MobiDB-lite"/>
    </source>
</evidence>
<feature type="compositionally biased region" description="Polar residues" evidence="1">
    <location>
        <begin position="1"/>
        <end position="10"/>
    </location>
</feature>
<comment type="caution">
    <text evidence="2">The sequence shown here is derived from an EMBL/GenBank/DDBJ whole genome shotgun (WGS) entry which is preliminary data.</text>
</comment>
<evidence type="ECO:0000313" key="3">
    <source>
        <dbReference type="Proteomes" id="UP000676456"/>
    </source>
</evidence>
<name>A0A942Z2B0_9BACI</name>
<feature type="compositionally biased region" description="Basic and acidic residues" evidence="1">
    <location>
        <begin position="11"/>
        <end position="31"/>
    </location>
</feature>
<gene>
    <name evidence="2" type="ORF">KHA91_00660</name>
</gene>
<dbReference type="EMBL" id="JAGYPN010000001">
    <property type="protein sequence ID" value="MBS4221264.1"/>
    <property type="molecule type" value="Genomic_DNA"/>
</dbReference>
<evidence type="ECO:0000313" key="2">
    <source>
        <dbReference type="EMBL" id="MBS4221264.1"/>
    </source>
</evidence>
<sequence>MKKQVKQNGKITEERQEERQTANDFYNRKTGEPVPQPKDYEDVDY</sequence>
<organism evidence="2 3">
    <name type="scientific">Lederbergia citrea</name>
    <dbReference type="NCBI Taxonomy" id="2833581"/>
    <lineage>
        <taxon>Bacteria</taxon>
        <taxon>Bacillati</taxon>
        <taxon>Bacillota</taxon>
        <taxon>Bacilli</taxon>
        <taxon>Bacillales</taxon>
        <taxon>Bacillaceae</taxon>
        <taxon>Lederbergia</taxon>
    </lineage>
</organism>